<evidence type="ECO:0000313" key="2">
    <source>
        <dbReference type="EMBL" id="KAK4491648.1"/>
    </source>
</evidence>
<sequence>MASAKTLTIFMYPWFGMGHITPYLVTANKFAKRGHKIFIIIPPKAQSKLGPLNLHPQLIQFLPISVPLLIDSETTNDVVSVQGNQLLRHALDLTQPAVESLLREIKPDFVFSDFMHWLPGLARNLHIKSVHYSAASPVAMGFLLPDGPSNEDRASGPPGFPRPMTLSRYSTRGLKWFETAKEMGSNISMKQRLMTAVKESDAVGFKTCKEIDGFYCEVLEKEFKKPVLLAGPVVPKPLDSMTLDEKWVNWLEKFKPKTVIFCALGSETILQKNQFQQLVLGFELTGLPFLVALRPPSGVDSIEEALPNGFKERTQERGIVYGGWVSQQLLLKHPVVGCFVTHCGYGSMWEGLMSESQFVLLPHMGDQDVNARLMSGELKIGVEVEKGDEDGLFTAEGVCAAVMAVMAEESEIGKEVRANHIRLRELLLSEGFEESYFDEFVQKLRSLLE</sequence>
<gene>
    <name evidence="2" type="ORF">RD792_002411</name>
</gene>
<dbReference type="PANTHER" id="PTHR48049">
    <property type="entry name" value="GLYCOSYLTRANSFERASE"/>
    <property type="match status" value="1"/>
</dbReference>
<dbReference type="SUPFAM" id="SSF53756">
    <property type="entry name" value="UDP-Glycosyltransferase/glycogen phosphorylase"/>
    <property type="match status" value="1"/>
</dbReference>
<comment type="caution">
    <text evidence="2">The sequence shown here is derived from an EMBL/GenBank/DDBJ whole genome shotgun (WGS) entry which is preliminary data.</text>
</comment>
<reference evidence="2 3" key="1">
    <citation type="journal article" date="2023" name="bioRxiv">
        <title>Genome report: Whole genome sequence and annotation of Penstemon davidsonii.</title>
        <authorList>
            <person name="Ostevik K.L."/>
            <person name="Alabady M."/>
            <person name="Zhang M."/>
            <person name="Rausher M.D."/>
        </authorList>
    </citation>
    <scope>NUCLEOTIDE SEQUENCE [LARGE SCALE GENOMIC DNA]</scope>
    <source>
        <strain evidence="2">DNT005</strain>
        <tissue evidence="2">Whole leaf</tissue>
    </source>
</reference>
<keyword evidence="3" id="KW-1185">Reference proteome</keyword>
<evidence type="ECO:0000256" key="1">
    <source>
        <dbReference type="ARBA" id="ARBA00022679"/>
    </source>
</evidence>
<proteinExistence type="predicted"/>
<evidence type="ECO:0008006" key="4">
    <source>
        <dbReference type="Google" id="ProtNLM"/>
    </source>
</evidence>
<dbReference type="EMBL" id="JAYDYQ010001087">
    <property type="protein sequence ID" value="KAK4491648.1"/>
    <property type="molecule type" value="Genomic_DNA"/>
</dbReference>
<dbReference type="Proteomes" id="UP001291926">
    <property type="component" value="Unassembled WGS sequence"/>
</dbReference>
<dbReference type="CDD" id="cd03784">
    <property type="entry name" value="GT1_Gtf-like"/>
    <property type="match status" value="1"/>
</dbReference>
<dbReference type="PANTHER" id="PTHR48049:SF34">
    <property type="entry name" value="UDP-GLYCOSYLTRANSFERASE 79B30-LIKE"/>
    <property type="match status" value="1"/>
</dbReference>
<dbReference type="Pfam" id="PF00201">
    <property type="entry name" value="UDPGT"/>
    <property type="match status" value="1"/>
</dbReference>
<organism evidence="2 3">
    <name type="scientific">Penstemon davidsonii</name>
    <dbReference type="NCBI Taxonomy" id="160366"/>
    <lineage>
        <taxon>Eukaryota</taxon>
        <taxon>Viridiplantae</taxon>
        <taxon>Streptophyta</taxon>
        <taxon>Embryophyta</taxon>
        <taxon>Tracheophyta</taxon>
        <taxon>Spermatophyta</taxon>
        <taxon>Magnoliopsida</taxon>
        <taxon>eudicotyledons</taxon>
        <taxon>Gunneridae</taxon>
        <taxon>Pentapetalae</taxon>
        <taxon>asterids</taxon>
        <taxon>lamiids</taxon>
        <taxon>Lamiales</taxon>
        <taxon>Plantaginaceae</taxon>
        <taxon>Cheloneae</taxon>
        <taxon>Penstemon</taxon>
    </lineage>
</organism>
<dbReference type="Gene3D" id="3.40.50.2000">
    <property type="entry name" value="Glycogen Phosphorylase B"/>
    <property type="match status" value="2"/>
</dbReference>
<name>A0ABR0DS50_9LAMI</name>
<accession>A0ABR0DS50</accession>
<protein>
    <recommendedName>
        <fullName evidence="4">Glycosyltransferase</fullName>
    </recommendedName>
</protein>
<evidence type="ECO:0000313" key="3">
    <source>
        <dbReference type="Proteomes" id="UP001291926"/>
    </source>
</evidence>
<dbReference type="InterPro" id="IPR002213">
    <property type="entry name" value="UDP_glucos_trans"/>
</dbReference>
<dbReference type="InterPro" id="IPR050481">
    <property type="entry name" value="UDP-glycosyltransf_plant"/>
</dbReference>
<keyword evidence="1" id="KW-0808">Transferase</keyword>